<feature type="region of interest" description="Disordered" evidence="1">
    <location>
        <begin position="337"/>
        <end position="367"/>
    </location>
</feature>
<accession>A0AAV9JAY5</accession>
<sequence length="367" mass="41106">MCYALSLDPASDADLVGPMQRRASHAAHDAAPKSPAQQPGSLSLFSLPQEILDIIFDYAYPEVPGAVYINRSSWRYGEQTRQRKCRGTTDYEERPFPPEKVLDFLVSKRYFLLAARAFISNQQFDDGLSFADHYGWSGAEPLGIVADFVTTARLTQDDVGWIHTLPNLRSLKLEVDYTVFDILEGSLCMWRDVVTAESFARMAPQELFKCRGLRVSEAVAEDCDYAETEDEELMWEENVQRFGRYVQSLVTRPKEDLDRFSERASACRWPGWGGCGGRQLKHLRLYTGSKVCFGTSSICRPADDESSDGEVSDNGLEVEVSASIDYAVAHKQRNTILEQDGTMGGHYSGGVVHRPQPERGEQRSASS</sequence>
<dbReference type="EMBL" id="JAVFHQ010000045">
    <property type="protein sequence ID" value="KAK4542038.1"/>
    <property type="molecule type" value="Genomic_DNA"/>
</dbReference>
<protein>
    <recommendedName>
        <fullName evidence="4">F-box domain-containing protein</fullName>
    </recommendedName>
</protein>
<evidence type="ECO:0000313" key="3">
    <source>
        <dbReference type="Proteomes" id="UP001324427"/>
    </source>
</evidence>
<evidence type="ECO:0000313" key="2">
    <source>
        <dbReference type="EMBL" id="KAK4542038.1"/>
    </source>
</evidence>
<organism evidence="2 3">
    <name type="scientific">Oleoguttula mirabilis</name>
    <dbReference type="NCBI Taxonomy" id="1507867"/>
    <lineage>
        <taxon>Eukaryota</taxon>
        <taxon>Fungi</taxon>
        <taxon>Dikarya</taxon>
        <taxon>Ascomycota</taxon>
        <taxon>Pezizomycotina</taxon>
        <taxon>Dothideomycetes</taxon>
        <taxon>Dothideomycetidae</taxon>
        <taxon>Mycosphaerellales</taxon>
        <taxon>Teratosphaeriaceae</taxon>
        <taxon>Oleoguttula</taxon>
    </lineage>
</organism>
<gene>
    <name evidence="2" type="ORF">LTR36_007069</name>
</gene>
<proteinExistence type="predicted"/>
<reference evidence="2 3" key="1">
    <citation type="submission" date="2021-11" db="EMBL/GenBank/DDBJ databases">
        <title>Black yeast isolated from Biological Soil Crust.</title>
        <authorList>
            <person name="Kurbessoian T."/>
        </authorList>
    </citation>
    <scope>NUCLEOTIDE SEQUENCE [LARGE SCALE GENOMIC DNA]</scope>
    <source>
        <strain evidence="2 3">CCFEE 5522</strain>
    </source>
</reference>
<keyword evidence="3" id="KW-1185">Reference proteome</keyword>
<comment type="caution">
    <text evidence="2">The sequence shown here is derived from an EMBL/GenBank/DDBJ whole genome shotgun (WGS) entry which is preliminary data.</text>
</comment>
<name>A0AAV9JAY5_9PEZI</name>
<dbReference type="Proteomes" id="UP001324427">
    <property type="component" value="Unassembled WGS sequence"/>
</dbReference>
<evidence type="ECO:0008006" key="4">
    <source>
        <dbReference type="Google" id="ProtNLM"/>
    </source>
</evidence>
<feature type="compositionally biased region" description="Basic and acidic residues" evidence="1">
    <location>
        <begin position="355"/>
        <end position="367"/>
    </location>
</feature>
<evidence type="ECO:0000256" key="1">
    <source>
        <dbReference type="SAM" id="MobiDB-lite"/>
    </source>
</evidence>
<dbReference type="AlphaFoldDB" id="A0AAV9JAY5"/>